<comment type="caution">
    <text evidence="1">The sequence shown here is derived from an EMBL/GenBank/DDBJ whole genome shotgun (WGS) entry which is preliminary data.</text>
</comment>
<proteinExistence type="predicted"/>
<sequence>MGFITVALLVRILLDIWWPDTNVLHLPKRILEGLVSSAIVTFGLGLVVHFGTRQLRKAEQEIQVIPAVDIHELFSRAQRETTTWYFKGGLGRYLTATALPQVLKNKRSGYRFRAYIVDPFNVDLCKEVAKCRRHINSARVRIETLTTIVEYVRQVHDRLPSIETARCGLIDDFAPLRTDLTDIGAILTHDNPTAPAVFHKDKSLFCEGIRQELTTGPNSYREFDVRILAKALDGDACEAKKLTNDYVRRVLAAVVTTLDAVRPSTRTRSN</sequence>
<keyword evidence="2" id="KW-1185">Reference proteome</keyword>
<dbReference type="Proteomes" id="UP001150924">
    <property type="component" value="Unassembled WGS sequence"/>
</dbReference>
<organism evidence="1 2">
    <name type="scientific">Nannocystis pusilla</name>
    <dbReference type="NCBI Taxonomy" id="889268"/>
    <lineage>
        <taxon>Bacteria</taxon>
        <taxon>Pseudomonadati</taxon>
        <taxon>Myxococcota</taxon>
        <taxon>Polyangia</taxon>
        <taxon>Nannocystales</taxon>
        <taxon>Nannocystaceae</taxon>
        <taxon>Nannocystis</taxon>
    </lineage>
</organism>
<dbReference type="EMBL" id="JAPNKE010000002">
    <property type="protein sequence ID" value="MCY1010030.1"/>
    <property type="molecule type" value="Genomic_DNA"/>
</dbReference>
<name>A0A9X3J0G5_9BACT</name>
<reference evidence="1" key="1">
    <citation type="submission" date="2022-11" db="EMBL/GenBank/DDBJ databases">
        <title>Minimal conservation of predation-associated metabolite biosynthetic gene clusters underscores biosynthetic potential of Myxococcota including descriptions for ten novel species: Archangium lansinium sp. nov., Myxococcus landrumus sp. nov., Nannocystis bai.</title>
        <authorList>
            <person name="Ahearne A."/>
            <person name="Stevens C."/>
            <person name="Phillips K."/>
        </authorList>
    </citation>
    <scope>NUCLEOTIDE SEQUENCE</scope>
    <source>
        <strain evidence="1">Na p29</strain>
    </source>
</reference>
<gene>
    <name evidence="1" type="ORF">OV079_31600</name>
</gene>
<dbReference type="AlphaFoldDB" id="A0A9X3J0G5"/>
<evidence type="ECO:0000313" key="2">
    <source>
        <dbReference type="Proteomes" id="UP001150924"/>
    </source>
</evidence>
<evidence type="ECO:0000313" key="1">
    <source>
        <dbReference type="EMBL" id="MCY1010030.1"/>
    </source>
</evidence>
<accession>A0A9X3J0G5</accession>
<dbReference type="RefSeq" id="WP_267772817.1">
    <property type="nucleotide sequence ID" value="NZ_JAPNKE010000002.1"/>
</dbReference>
<protein>
    <submittedName>
        <fullName evidence="1">Uncharacterized protein</fullName>
    </submittedName>
</protein>